<comment type="catalytic activity">
    <reaction evidence="5">
        <text>3'-dephospho-CoA + ATP = ADP + CoA + H(+)</text>
        <dbReference type="Rhea" id="RHEA:18245"/>
        <dbReference type="ChEBI" id="CHEBI:15378"/>
        <dbReference type="ChEBI" id="CHEBI:30616"/>
        <dbReference type="ChEBI" id="CHEBI:57287"/>
        <dbReference type="ChEBI" id="CHEBI:57328"/>
        <dbReference type="ChEBI" id="CHEBI:456216"/>
        <dbReference type="EC" id="2.7.1.24"/>
    </reaction>
</comment>
<name>A0A4D7BUZ7_9SPHN</name>
<keyword evidence="5 7" id="KW-0418">Kinase</keyword>
<dbReference type="PANTHER" id="PTHR10695">
    <property type="entry name" value="DEPHOSPHO-COA KINASE-RELATED"/>
    <property type="match status" value="1"/>
</dbReference>
<comment type="function">
    <text evidence="5">Catalyzes the phosphorylation of the 3'-hydroxyl group of dephosphocoenzyme A to form coenzyme A.</text>
</comment>
<dbReference type="GO" id="GO:0005737">
    <property type="term" value="C:cytoplasm"/>
    <property type="evidence" value="ECO:0007669"/>
    <property type="project" value="UniProtKB-SubCell"/>
</dbReference>
<keyword evidence="2 5" id="KW-0547">Nucleotide-binding</keyword>
<dbReference type="Proteomes" id="UP000298714">
    <property type="component" value="Chromosome"/>
</dbReference>
<dbReference type="PANTHER" id="PTHR10695:SF46">
    <property type="entry name" value="BIFUNCTIONAL COENZYME A SYNTHASE-RELATED"/>
    <property type="match status" value="1"/>
</dbReference>
<dbReference type="RefSeq" id="WP_222874204.1">
    <property type="nucleotide sequence ID" value="NZ_CP039704.1"/>
</dbReference>
<reference evidence="8" key="1">
    <citation type="submission" date="2019-04" db="EMBL/GenBank/DDBJ databases">
        <title>Complete genome sequence of Sphingomonas sp. W1-2-3.</title>
        <authorList>
            <person name="Im W.T."/>
        </authorList>
    </citation>
    <scope>NUCLEOTIDE SEQUENCE [LARGE SCALE GENOMIC DNA]</scope>
    <source>
        <strain evidence="8">W1-2-3</strain>
    </source>
</reference>
<evidence type="ECO:0000313" key="7">
    <source>
        <dbReference type="EMBL" id="QCI79369.1"/>
    </source>
</evidence>
<dbReference type="Gene3D" id="3.40.50.300">
    <property type="entry name" value="P-loop containing nucleotide triphosphate hydrolases"/>
    <property type="match status" value="1"/>
</dbReference>
<evidence type="ECO:0000256" key="4">
    <source>
        <dbReference type="ARBA" id="ARBA00022993"/>
    </source>
</evidence>
<dbReference type="GO" id="GO:0005524">
    <property type="term" value="F:ATP binding"/>
    <property type="evidence" value="ECO:0007669"/>
    <property type="project" value="UniProtKB-UniRule"/>
</dbReference>
<keyword evidence="4 5" id="KW-0173">Coenzyme A biosynthesis</keyword>
<evidence type="ECO:0000256" key="5">
    <source>
        <dbReference type="HAMAP-Rule" id="MF_00376"/>
    </source>
</evidence>
<keyword evidence="5" id="KW-0963">Cytoplasm</keyword>
<dbReference type="EC" id="2.7.1.24" evidence="5 6"/>
<dbReference type="InterPro" id="IPR001977">
    <property type="entry name" value="Depp_CoAkinase"/>
</dbReference>
<dbReference type="Pfam" id="PF01121">
    <property type="entry name" value="CoaE"/>
    <property type="match status" value="1"/>
</dbReference>
<dbReference type="GO" id="GO:0015937">
    <property type="term" value="P:coenzyme A biosynthetic process"/>
    <property type="evidence" value="ECO:0007669"/>
    <property type="project" value="UniProtKB-UniRule"/>
</dbReference>
<dbReference type="SUPFAM" id="SSF52540">
    <property type="entry name" value="P-loop containing nucleoside triphosphate hydrolases"/>
    <property type="match status" value="1"/>
</dbReference>
<accession>A0A4D7BUZ7</accession>
<gene>
    <name evidence="5" type="primary">coaE</name>
    <name evidence="7" type="ORF">E6W36_06870</name>
</gene>
<dbReference type="HAMAP" id="MF_00376">
    <property type="entry name" value="Dephospho_CoA_kinase"/>
    <property type="match status" value="1"/>
</dbReference>
<evidence type="ECO:0000256" key="1">
    <source>
        <dbReference type="ARBA" id="ARBA00009018"/>
    </source>
</evidence>
<sequence>MIVIGLTGSVGMGKSTTAGMFADAGVPVFDADSVVHRLQGPGGCALPAIERRFPGTTGPQGLDRAIMGKIAFDDPDARRALQDIVFPLVAKERARWLARQRRRGVPIVLFDIPLLFESGMDRQCDLTCVVWSPAFLQQQRVLRRPGMTRERLLAVRRAQMPTHQKRRRADVSIPTGLGLATTRRSVRKLLACLRKRRLSGCRHA</sequence>
<dbReference type="KEGG" id="hgn:E6W36_06870"/>
<dbReference type="UniPathway" id="UPA00241">
    <property type="reaction ID" value="UER00356"/>
</dbReference>
<keyword evidence="3 5" id="KW-0067">ATP-binding</keyword>
<evidence type="ECO:0000256" key="6">
    <source>
        <dbReference type="NCBIfam" id="TIGR00152"/>
    </source>
</evidence>
<proteinExistence type="inferred from homology"/>
<dbReference type="NCBIfam" id="TIGR00152">
    <property type="entry name" value="dephospho-CoA kinase"/>
    <property type="match status" value="1"/>
</dbReference>
<feature type="binding site" evidence="5">
    <location>
        <begin position="11"/>
        <end position="16"/>
    </location>
    <ligand>
        <name>ATP</name>
        <dbReference type="ChEBI" id="CHEBI:30616"/>
    </ligand>
</feature>
<keyword evidence="5 7" id="KW-0808">Transferase</keyword>
<dbReference type="InterPro" id="IPR027417">
    <property type="entry name" value="P-loop_NTPase"/>
</dbReference>
<dbReference type="AlphaFoldDB" id="A0A4D7BUZ7"/>
<evidence type="ECO:0000313" key="8">
    <source>
        <dbReference type="Proteomes" id="UP000298714"/>
    </source>
</evidence>
<comment type="pathway">
    <text evidence="5">Cofactor biosynthesis; coenzyme A biosynthesis; CoA from (R)-pantothenate: step 5/5.</text>
</comment>
<evidence type="ECO:0000256" key="3">
    <source>
        <dbReference type="ARBA" id="ARBA00022840"/>
    </source>
</evidence>
<comment type="subcellular location">
    <subcellularLocation>
        <location evidence="5">Cytoplasm</location>
    </subcellularLocation>
</comment>
<protein>
    <recommendedName>
        <fullName evidence="5 6">Dephospho-CoA kinase</fullName>
        <ecNumber evidence="5 6">2.7.1.24</ecNumber>
    </recommendedName>
    <alternativeName>
        <fullName evidence="5">Dephosphocoenzyme A kinase</fullName>
    </alternativeName>
</protein>
<dbReference type="EMBL" id="CP039704">
    <property type="protein sequence ID" value="QCI79369.1"/>
    <property type="molecule type" value="Genomic_DNA"/>
</dbReference>
<dbReference type="PROSITE" id="PS51219">
    <property type="entry name" value="DPCK"/>
    <property type="match status" value="1"/>
</dbReference>
<dbReference type="CDD" id="cd02022">
    <property type="entry name" value="DPCK"/>
    <property type="match status" value="1"/>
</dbReference>
<organism evidence="7 8">
    <name type="scientific">Hankyongella ginsenosidimutans</name>
    <dbReference type="NCBI Taxonomy" id="1763828"/>
    <lineage>
        <taxon>Bacteria</taxon>
        <taxon>Pseudomonadati</taxon>
        <taxon>Pseudomonadota</taxon>
        <taxon>Alphaproteobacteria</taxon>
        <taxon>Sphingomonadales</taxon>
        <taxon>Sphingomonadaceae</taxon>
        <taxon>Hankyongella</taxon>
    </lineage>
</organism>
<evidence type="ECO:0000256" key="2">
    <source>
        <dbReference type="ARBA" id="ARBA00022741"/>
    </source>
</evidence>
<dbReference type="GO" id="GO:0004140">
    <property type="term" value="F:dephospho-CoA kinase activity"/>
    <property type="evidence" value="ECO:0007669"/>
    <property type="project" value="UniProtKB-UniRule"/>
</dbReference>
<keyword evidence="8" id="KW-1185">Reference proteome</keyword>
<comment type="similarity">
    <text evidence="1 5">Belongs to the CoaE family.</text>
</comment>